<evidence type="ECO:0000256" key="4">
    <source>
        <dbReference type="ARBA" id="ARBA00022840"/>
    </source>
</evidence>
<proteinExistence type="predicted"/>
<evidence type="ECO:0000256" key="2">
    <source>
        <dbReference type="ARBA" id="ARBA00022741"/>
    </source>
</evidence>
<accession>A0A1R3FZW9</accession>
<dbReference type="STRING" id="93759.A0A1R3FZW9"/>
<dbReference type="AlphaFoldDB" id="A0A1R3FZW9"/>
<keyword evidence="2" id="KW-0547">Nucleotide-binding</keyword>
<dbReference type="GO" id="GO:0005524">
    <property type="term" value="F:ATP binding"/>
    <property type="evidence" value="ECO:0007669"/>
    <property type="project" value="UniProtKB-KW"/>
</dbReference>
<dbReference type="SUPFAM" id="SSF56112">
    <property type="entry name" value="Protein kinase-like (PK-like)"/>
    <property type="match status" value="1"/>
</dbReference>
<dbReference type="InterPro" id="IPR052059">
    <property type="entry name" value="CR_Ser/Thr_kinase"/>
</dbReference>
<feature type="domain" description="Serine-threonine/tyrosine-protein kinase catalytic" evidence="5">
    <location>
        <begin position="21"/>
        <end position="59"/>
    </location>
</feature>
<comment type="caution">
    <text evidence="6">The sequence shown here is derived from an EMBL/GenBank/DDBJ whole genome shotgun (WGS) entry which is preliminary data.</text>
</comment>
<keyword evidence="1" id="KW-0808">Transferase</keyword>
<keyword evidence="3" id="KW-0418">Kinase</keyword>
<protein>
    <recommendedName>
        <fullName evidence="5">Serine-threonine/tyrosine-protein kinase catalytic domain-containing protein</fullName>
    </recommendedName>
</protein>
<dbReference type="PANTHER" id="PTHR47973">
    <property type="entry name" value="CYSTEINE-RICH RECEPTOR-LIKE PROTEIN KINASE 3"/>
    <property type="match status" value="1"/>
</dbReference>
<evidence type="ECO:0000313" key="6">
    <source>
        <dbReference type="EMBL" id="OMO51389.1"/>
    </source>
</evidence>
<keyword evidence="7" id="KW-1185">Reference proteome</keyword>
<keyword evidence="4" id="KW-0067">ATP-binding</keyword>
<dbReference type="InterPro" id="IPR001245">
    <property type="entry name" value="Ser-Thr/Tyr_kinase_cat_dom"/>
</dbReference>
<dbReference type="Gene3D" id="1.10.510.10">
    <property type="entry name" value="Transferase(Phosphotransferase) domain 1"/>
    <property type="match status" value="1"/>
</dbReference>
<dbReference type="InterPro" id="IPR011009">
    <property type="entry name" value="Kinase-like_dom_sf"/>
</dbReference>
<reference evidence="7" key="1">
    <citation type="submission" date="2013-09" db="EMBL/GenBank/DDBJ databases">
        <title>Corchorus olitorius genome sequencing.</title>
        <authorList>
            <person name="Alam M."/>
            <person name="Haque M.S."/>
            <person name="Islam M.S."/>
            <person name="Emdad E.M."/>
            <person name="Islam M.M."/>
            <person name="Ahmed B."/>
            <person name="Halim A."/>
            <person name="Hossen Q.M.M."/>
            <person name="Hossain M.Z."/>
            <person name="Ahmed R."/>
            <person name="Khan M.M."/>
            <person name="Islam R."/>
            <person name="Rashid M.M."/>
            <person name="Khan S.A."/>
            <person name="Rahman M.S."/>
            <person name="Alam M."/>
            <person name="Yahiya A.S."/>
            <person name="Khan M.S."/>
            <person name="Azam M.S."/>
            <person name="Haque T."/>
            <person name="Lashkar M.Z.H."/>
            <person name="Akhand A.I."/>
            <person name="Morshed G."/>
            <person name="Roy S."/>
            <person name="Uddin K.S."/>
            <person name="Rabeya T."/>
            <person name="Hossain A.S."/>
            <person name="Chowdhury A."/>
            <person name="Snigdha A.R."/>
            <person name="Mortoza M.S."/>
            <person name="Matin S.A."/>
            <person name="Hoque S.M.E."/>
            <person name="Islam M.K."/>
            <person name="Roy D.K."/>
            <person name="Haider R."/>
            <person name="Moosa M.M."/>
            <person name="Elias S.M."/>
            <person name="Hasan A.M."/>
            <person name="Jahan S."/>
            <person name="Shafiuddin M."/>
            <person name="Mahmood N."/>
            <person name="Shommy N.S."/>
        </authorList>
    </citation>
    <scope>NUCLEOTIDE SEQUENCE [LARGE SCALE GENOMIC DNA]</scope>
    <source>
        <strain evidence="7">cv. O-4</strain>
    </source>
</reference>
<evidence type="ECO:0000313" key="7">
    <source>
        <dbReference type="Proteomes" id="UP000187203"/>
    </source>
</evidence>
<dbReference type="Proteomes" id="UP000187203">
    <property type="component" value="Unassembled WGS sequence"/>
</dbReference>
<dbReference type="EMBL" id="AWUE01024195">
    <property type="protein sequence ID" value="OMO51389.1"/>
    <property type="molecule type" value="Genomic_DNA"/>
</dbReference>
<evidence type="ECO:0000256" key="1">
    <source>
        <dbReference type="ARBA" id="ARBA00022679"/>
    </source>
</evidence>
<dbReference type="GO" id="GO:0004672">
    <property type="term" value="F:protein kinase activity"/>
    <property type="evidence" value="ECO:0007669"/>
    <property type="project" value="InterPro"/>
</dbReference>
<sequence length="105" mass="12227">MTRILFQHLLQEPWDALLLSIFQYGKTTEKTDVFSYGVVVLEVACGRRPIQREPNSQKMVNLVDWVWGLHSKGRITEAADKRLNGDFKEEEMRKIVACRFELCTP</sequence>
<dbReference type="Pfam" id="PF07714">
    <property type="entry name" value="PK_Tyr_Ser-Thr"/>
    <property type="match status" value="1"/>
</dbReference>
<dbReference type="OrthoDB" id="989138at2759"/>
<name>A0A1R3FZW9_9ROSI</name>
<gene>
    <name evidence="6" type="ORF">COLO4_37699</name>
</gene>
<organism evidence="6 7">
    <name type="scientific">Corchorus olitorius</name>
    <dbReference type="NCBI Taxonomy" id="93759"/>
    <lineage>
        <taxon>Eukaryota</taxon>
        <taxon>Viridiplantae</taxon>
        <taxon>Streptophyta</taxon>
        <taxon>Embryophyta</taxon>
        <taxon>Tracheophyta</taxon>
        <taxon>Spermatophyta</taxon>
        <taxon>Magnoliopsida</taxon>
        <taxon>eudicotyledons</taxon>
        <taxon>Gunneridae</taxon>
        <taxon>Pentapetalae</taxon>
        <taxon>rosids</taxon>
        <taxon>malvids</taxon>
        <taxon>Malvales</taxon>
        <taxon>Malvaceae</taxon>
        <taxon>Grewioideae</taxon>
        <taxon>Apeibeae</taxon>
        <taxon>Corchorus</taxon>
    </lineage>
</organism>
<evidence type="ECO:0000259" key="5">
    <source>
        <dbReference type="Pfam" id="PF07714"/>
    </source>
</evidence>
<evidence type="ECO:0000256" key="3">
    <source>
        <dbReference type="ARBA" id="ARBA00022777"/>
    </source>
</evidence>